<evidence type="ECO:0000313" key="1">
    <source>
        <dbReference type="EMBL" id="MDI6104841.1"/>
    </source>
</evidence>
<sequence length="43" mass="4727">MDQKVDTAIEETTVAVADTEASADIVEETSAYEVMLLQSIDMY</sequence>
<dbReference type="EMBL" id="JASCTH010000037">
    <property type="protein sequence ID" value="MDI6104841.1"/>
    <property type="molecule type" value="Genomic_DNA"/>
</dbReference>
<name>A0ABT6WZ04_9ACTN</name>
<proteinExistence type="predicted"/>
<dbReference type="RefSeq" id="WP_282766265.1">
    <property type="nucleotide sequence ID" value="NZ_JASCTH010000037.1"/>
</dbReference>
<protein>
    <submittedName>
        <fullName evidence="1">Uncharacterized protein</fullName>
    </submittedName>
</protein>
<accession>A0ABT6WZ04</accession>
<keyword evidence="2" id="KW-1185">Reference proteome</keyword>
<dbReference type="Proteomes" id="UP001241758">
    <property type="component" value="Unassembled WGS sequence"/>
</dbReference>
<evidence type="ECO:0000313" key="2">
    <source>
        <dbReference type="Proteomes" id="UP001241758"/>
    </source>
</evidence>
<gene>
    <name evidence="1" type="ORF">QLQ12_40270</name>
</gene>
<reference evidence="1 2" key="1">
    <citation type="submission" date="2023-05" db="EMBL/GenBank/DDBJ databases">
        <title>Actinoplanes sp. NEAU-A12 genome sequencing.</title>
        <authorList>
            <person name="Wang Z.-S."/>
        </authorList>
    </citation>
    <scope>NUCLEOTIDE SEQUENCE [LARGE SCALE GENOMIC DNA]</scope>
    <source>
        <strain evidence="1 2">NEAU-A12</strain>
    </source>
</reference>
<organism evidence="1 2">
    <name type="scientific">Actinoplanes sandaracinus</name>
    <dbReference type="NCBI Taxonomy" id="3045177"/>
    <lineage>
        <taxon>Bacteria</taxon>
        <taxon>Bacillati</taxon>
        <taxon>Actinomycetota</taxon>
        <taxon>Actinomycetes</taxon>
        <taxon>Micromonosporales</taxon>
        <taxon>Micromonosporaceae</taxon>
        <taxon>Actinoplanes</taxon>
    </lineage>
</organism>
<comment type="caution">
    <text evidence="1">The sequence shown here is derived from an EMBL/GenBank/DDBJ whole genome shotgun (WGS) entry which is preliminary data.</text>
</comment>